<sequence length="327" mass="36821">MRTPSEFDLVIIGAGPIGLTCGIEAQKAGLSYVIIDKGALVNSLYNYPVTMTFFSTSEKLEIGGVPFISDNPKPRRNEALEYYRRVTLKFNLNLRLFEEVLSVQKTKNRFEVETVKGTYHARKVIISTGFYDLPALMGIPGEDLPHVTHYYKDPHYYALQKVVVVGASNSSVDAALETYRKGAEVTMVVRGPEIGRRVKYWVRPDVENRISEGSIKAHFNSCITAIRPGEVDVMTPEGLITIENDFVLALTGYKPNFDLLRKFGVELSPDEKLYPQHNTQTMETNQQGLYLAGVVCGGMDTHLWFIENSRDHAEKIVQHIVEQDRLS</sequence>
<keyword evidence="2" id="KW-0560">Oxidoreductase</keyword>
<dbReference type="OrthoDB" id="9778740at2"/>
<accession>A0A0P0CZR1</accession>
<evidence type="ECO:0000256" key="2">
    <source>
        <dbReference type="ARBA" id="ARBA00023002"/>
    </source>
</evidence>
<dbReference type="GO" id="GO:0016491">
    <property type="term" value="F:oxidoreductase activity"/>
    <property type="evidence" value="ECO:0007669"/>
    <property type="project" value="UniProtKB-KW"/>
</dbReference>
<dbReference type="InterPro" id="IPR036188">
    <property type="entry name" value="FAD/NAD-bd_sf"/>
</dbReference>
<evidence type="ECO:0000313" key="4">
    <source>
        <dbReference type="Proteomes" id="UP000061382"/>
    </source>
</evidence>
<reference evidence="3 4" key="1">
    <citation type="submission" date="2015-08" db="EMBL/GenBank/DDBJ databases">
        <title>Complete genome sequence of Rufibacter tibetensis strain 1351t, a radiation-resistant bacterium from tibet plateau.</title>
        <authorList>
            <person name="Dai J."/>
        </authorList>
    </citation>
    <scope>NUCLEOTIDE SEQUENCE [LARGE SCALE GENOMIC DNA]</scope>
    <source>
        <strain evidence="3 4">1351</strain>
    </source>
</reference>
<dbReference type="AlphaFoldDB" id="A0A0P0CZR1"/>
<dbReference type="STRING" id="512763.DC20_14930"/>
<gene>
    <name evidence="3" type="ORF">DC20_14930</name>
</gene>
<dbReference type="KEGG" id="rti:DC20_14930"/>
<name>A0A0P0CZR1_9BACT</name>
<dbReference type="EMBL" id="CP012643">
    <property type="protein sequence ID" value="ALJ00035.1"/>
    <property type="molecule type" value="Genomic_DNA"/>
</dbReference>
<keyword evidence="4" id="KW-1185">Reference proteome</keyword>
<dbReference type="SUPFAM" id="SSF51905">
    <property type="entry name" value="FAD/NAD(P)-binding domain"/>
    <property type="match status" value="1"/>
</dbReference>
<keyword evidence="1" id="KW-0285">Flavoprotein</keyword>
<evidence type="ECO:0000256" key="1">
    <source>
        <dbReference type="ARBA" id="ARBA00022630"/>
    </source>
</evidence>
<dbReference type="PATRIC" id="fig|512763.3.peg.3285"/>
<dbReference type="PRINTS" id="PR00411">
    <property type="entry name" value="PNDRDTASEI"/>
</dbReference>
<dbReference type="PANTHER" id="PTHR48105">
    <property type="entry name" value="THIOREDOXIN REDUCTASE 1-RELATED-RELATED"/>
    <property type="match status" value="1"/>
</dbReference>
<evidence type="ECO:0000313" key="3">
    <source>
        <dbReference type="EMBL" id="ALJ00035.1"/>
    </source>
</evidence>
<dbReference type="Gene3D" id="3.50.50.60">
    <property type="entry name" value="FAD/NAD(P)-binding domain"/>
    <property type="match status" value="1"/>
</dbReference>
<dbReference type="RefSeq" id="WP_062544570.1">
    <property type="nucleotide sequence ID" value="NZ_CP012643.1"/>
</dbReference>
<dbReference type="InterPro" id="IPR050097">
    <property type="entry name" value="Ferredoxin-NADP_redctase_2"/>
</dbReference>
<dbReference type="Pfam" id="PF13738">
    <property type="entry name" value="Pyr_redox_3"/>
    <property type="match status" value="1"/>
</dbReference>
<protein>
    <submittedName>
        <fullName evidence="3">Uncharacterized protein</fullName>
    </submittedName>
</protein>
<dbReference type="Proteomes" id="UP000061382">
    <property type="component" value="Chromosome"/>
</dbReference>
<dbReference type="NCBIfam" id="TIGR04018">
    <property type="entry name" value="Bthiol_YpdA"/>
    <property type="match status" value="1"/>
</dbReference>
<proteinExistence type="predicted"/>
<organism evidence="3 4">
    <name type="scientific">Rufibacter tibetensis</name>
    <dbReference type="NCBI Taxonomy" id="512763"/>
    <lineage>
        <taxon>Bacteria</taxon>
        <taxon>Pseudomonadati</taxon>
        <taxon>Bacteroidota</taxon>
        <taxon>Cytophagia</taxon>
        <taxon>Cytophagales</taxon>
        <taxon>Hymenobacteraceae</taxon>
        <taxon>Rufibacter</taxon>
    </lineage>
</organism>
<dbReference type="PRINTS" id="PR00368">
    <property type="entry name" value="FADPNR"/>
</dbReference>
<dbReference type="InterPro" id="IPR023856">
    <property type="entry name" value="Bdr"/>
</dbReference>